<dbReference type="GO" id="GO:0098535">
    <property type="term" value="P:de novo centriole assembly involved in multi-ciliated epithelial cell differentiation"/>
    <property type="evidence" value="ECO:0007669"/>
    <property type="project" value="TreeGrafter"/>
</dbReference>
<dbReference type="PANTHER" id="PTHR18875:SF7">
    <property type="entry name" value="CENTROSOMAL PROTEIN OF 63 KDA"/>
    <property type="match status" value="1"/>
</dbReference>
<dbReference type="OrthoDB" id="10007333at2759"/>
<evidence type="ECO:0000256" key="3">
    <source>
        <dbReference type="ARBA" id="ARBA00022490"/>
    </source>
</evidence>
<proteinExistence type="inferred from homology"/>
<evidence type="ECO:0000259" key="13">
    <source>
        <dbReference type="Pfam" id="PF25771"/>
    </source>
</evidence>
<keyword evidence="15" id="KW-1185">Reference proteome</keyword>
<feature type="non-terminal residue" evidence="14">
    <location>
        <position position="706"/>
    </location>
</feature>
<dbReference type="GO" id="GO:0007099">
    <property type="term" value="P:centriole replication"/>
    <property type="evidence" value="ECO:0007669"/>
    <property type="project" value="TreeGrafter"/>
</dbReference>
<keyword evidence="4" id="KW-0132">Cell division</keyword>
<feature type="non-terminal residue" evidence="14">
    <location>
        <position position="1"/>
    </location>
</feature>
<dbReference type="Proteomes" id="UP000551127">
    <property type="component" value="Unassembled WGS sequence"/>
</dbReference>
<organism evidence="14 15">
    <name type="scientific">Bucorvus abyssinicus</name>
    <name type="common">Northern ground-hornbill</name>
    <name type="synonym">Abyssinian ground-hornbill</name>
    <dbReference type="NCBI Taxonomy" id="153643"/>
    <lineage>
        <taxon>Eukaryota</taxon>
        <taxon>Metazoa</taxon>
        <taxon>Chordata</taxon>
        <taxon>Craniata</taxon>
        <taxon>Vertebrata</taxon>
        <taxon>Euteleostomi</taxon>
        <taxon>Archelosauria</taxon>
        <taxon>Archosauria</taxon>
        <taxon>Dinosauria</taxon>
        <taxon>Saurischia</taxon>
        <taxon>Theropoda</taxon>
        <taxon>Coelurosauria</taxon>
        <taxon>Aves</taxon>
        <taxon>Neognathae</taxon>
        <taxon>Neoaves</taxon>
        <taxon>Telluraves</taxon>
        <taxon>Coraciimorphae</taxon>
        <taxon>Bucerotiformes</taxon>
        <taxon>Bucorvidae</taxon>
        <taxon>Bucorvus</taxon>
    </lineage>
</organism>
<name>A0A7K4YZN7_BUCAB</name>
<feature type="compositionally biased region" description="Basic and acidic residues" evidence="11">
    <location>
        <begin position="531"/>
        <end position="545"/>
    </location>
</feature>
<dbReference type="InterPro" id="IPR057656">
    <property type="entry name" value="CEP63/Deup1_CC"/>
</dbReference>
<keyword evidence="7 10" id="KW-0175">Coiled coil</keyword>
<reference evidence="14 15" key="1">
    <citation type="submission" date="2019-09" db="EMBL/GenBank/DDBJ databases">
        <title>Bird 10,000 Genomes (B10K) Project - Family phase.</title>
        <authorList>
            <person name="Zhang G."/>
        </authorList>
    </citation>
    <scope>NUCLEOTIDE SEQUENCE [LARGE SCALE GENOMIC DNA]</scope>
    <source>
        <strain evidence="14">B10K-DU-012-80</strain>
    </source>
</reference>
<evidence type="ECO:0000256" key="10">
    <source>
        <dbReference type="SAM" id="Coils"/>
    </source>
</evidence>
<accession>A0A7K4YZN7</accession>
<evidence type="ECO:0000256" key="2">
    <source>
        <dbReference type="ARBA" id="ARBA00007181"/>
    </source>
</evidence>
<dbReference type="GO" id="GO:0006974">
    <property type="term" value="P:DNA damage response"/>
    <property type="evidence" value="ECO:0007669"/>
    <property type="project" value="UniProtKB-KW"/>
</dbReference>
<evidence type="ECO:0000256" key="6">
    <source>
        <dbReference type="ARBA" id="ARBA00022776"/>
    </source>
</evidence>
<evidence type="ECO:0000256" key="9">
    <source>
        <dbReference type="ARBA" id="ARBA00023306"/>
    </source>
</evidence>
<keyword evidence="9" id="KW-0131">Cell cycle</keyword>
<dbReference type="PANTHER" id="PTHR18875">
    <property type="entry name" value="SARCOMA ANTIGEN NY-SAR-24/CYTOSKELETAL PROTEIN SOJO"/>
    <property type="match status" value="1"/>
</dbReference>
<dbReference type="AlphaFoldDB" id="A0A7K4YZN7"/>
<evidence type="ECO:0000259" key="12">
    <source>
        <dbReference type="Pfam" id="PF17045"/>
    </source>
</evidence>
<dbReference type="EMBL" id="VYZL01004668">
    <property type="protein sequence ID" value="NWR64327.1"/>
    <property type="molecule type" value="Genomic_DNA"/>
</dbReference>
<dbReference type="Pfam" id="PF25771">
    <property type="entry name" value="CC_CEP152-bind"/>
    <property type="match status" value="1"/>
</dbReference>
<evidence type="ECO:0000313" key="15">
    <source>
        <dbReference type="Proteomes" id="UP000551127"/>
    </source>
</evidence>
<dbReference type="InterPro" id="IPR031470">
    <property type="entry name" value="CEP63/Deup1_N"/>
</dbReference>
<dbReference type="GO" id="GO:0051301">
    <property type="term" value="P:cell division"/>
    <property type="evidence" value="ECO:0007669"/>
    <property type="project" value="UniProtKB-KW"/>
</dbReference>
<feature type="region of interest" description="Disordered" evidence="11">
    <location>
        <begin position="531"/>
        <end position="608"/>
    </location>
</feature>
<keyword evidence="5" id="KW-0227">DNA damage</keyword>
<protein>
    <submittedName>
        <fullName evidence="14">CEP63 protein</fullName>
    </submittedName>
</protein>
<gene>
    <name evidence="14" type="primary">Cep63</name>
    <name evidence="14" type="ORF">BUCABY_R09296</name>
</gene>
<dbReference type="Pfam" id="PF17045">
    <property type="entry name" value="CEP63"/>
    <property type="match status" value="1"/>
</dbReference>
<evidence type="ECO:0000256" key="1">
    <source>
        <dbReference type="ARBA" id="ARBA00004114"/>
    </source>
</evidence>
<feature type="coiled-coil region" evidence="10">
    <location>
        <begin position="74"/>
        <end position="180"/>
    </location>
</feature>
<feature type="compositionally biased region" description="Basic and acidic residues" evidence="11">
    <location>
        <begin position="557"/>
        <end position="567"/>
    </location>
</feature>
<dbReference type="GO" id="GO:0005814">
    <property type="term" value="C:centriole"/>
    <property type="evidence" value="ECO:0007669"/>
    <property type="project" value="UniProtKB-SubCell"/>
</dbReference>
<feature type="domain" description="CEP63/Deup1 N-terminal" evidence="12">
    <location>
        <begin position="10"/>
        <end position="273"/>
    </location>
</feature>
<comment type="subcellular location">
    <subcellularLocation>
        <location evidence="1">Cytoplasm</location>
        <location evidence="1">Cytoskeleton</location>
        <location evidence="1">Microtubule organizing center</location>
        <location evidence="1">Centrosome</location>
        <location evidence="1">Centriole</location>
    </subcellularLocation>
</comment>
<comment type="similarity">
    <text evidence="2">Belongs to the CEP63 family.</text>
</comment>
<comment type="caution">
    <text evidence="14">The sequence shown here is derived from an EMBL/GenBank/DDBJ whole genome shotgun (WGS) entry which is preliminary data.</text>
</comment>
<evidence type="ECO:0000256" key="8">
    <source>
        <dbReference type="ARBA" id="ARBA00023212"/>
    </source>
</evidence>
<feature type="domain" description="CEP63/Deup1 CEP152 binding coiled coil" evidence="13">
    <location>
        <begin position="667"/>
        <end position="702"/>
    </location>
</feature>
<feature type="compositionally biased region" description="Basic residues" evidence="11">
    <location>
        <begin position="568"/>
        <end position="577"/>
    </location>
</feature>
<keyword evidence="6" id="KW-0498">Mitosis</keyword>
<evidence type="ECO:0000256" key="11">
    <source>
        <dbReference type="SAM" id="MobiDB-lite"/>
    </source>
</evidence>
<evidence type="ECO:0000256" key="5">
    <source>
        <dbReference type="ARBA" id="ARBA00022763"/>
    </source>
</evidence>
<feature type="coiled-coil region" evidence="10">
    <location>
        <begin position="220"/>
        <end position="527"/>
    </location>
</feature>
<evidence type="ECO:0000256" key="4">
    <source>
        <dbReference type="ARBA" id="ARBA00022618"/>
    </source>
</evidence>
<evidence type="ECO:0000313" key="14">
    <source>
        <dbReference type="EMBL" id="NWR64327.1"/>
    </source>
</evidence>
<evidence type="ECO:0000256" key="7">
    <source>
        <dbReference type="ARBA" id="ARBA00023054"/>
    </source>
</evidence>
<keyword evidence="3" id="KW-0963">Cytoplasm</keyword>
<keyword evidence="8" id="KW-0206">Cytoskeleton</keyword>
<sequence length="706" mass="81288">SSFPYSGGFLTSCEAELQELMKQIDIMVAHKKSEWEGQTQALEACLSAREQELSSARAALQEKCKEVGMLRHQVEDMEKAKHDVVKEYEQQLKKFQEELSRLRRSYEKLQKKQLREARGEANERQAEDQFEMSRLTRKLEEFRQKSLDWEKQRLLYQQQVASLEAQRKALAEQSELIQTQLANRKQVLESVELASQSEIQHLTSKLERANDAICANELEVERLNMRVDDLTKNNRMILEDQQRVQEELRQSKKMLEVLQDEKMELRATLQSQEDFIDSSNLHQEQLQKELARVTETLRTKELLVRALEGRLQEKQLYSPGLELEHLLLQLDVAQKKEQQLQSEVTHLENSLVSSNARCVQLSEELDESIKELQSMEEHHTESKAEIKKLKEQLSQAEQIHSSELEGMKREISRLTQELHQRDITIASASGSTSDLEQRLRTEIERAERKAVEHRVILVQLETLRLENRHLSEMLKKTERGMLEGKDVTLRALSEDYAVELNKLKSENLQLRKDLAEARAKLELTQQVCPDEAKGTAHQMQDKEPEAGDVQCRTTQEAQHERDEQAERTRHKPGRTVQHHQGEPQGQGSAEIGAVPPETGEPPTQTSRKNCMESLASCTLLGADSLLHRLDGNKDIADEAPKQSISNHQRESVPLCPLPTASVGSIAARYLEEEELRSQHILECLNAHIEELKKDSEKTVRQFGHRE</sequence>